<reference evidence="3 4" key="1">
    <citation type="submission" date="2022-05" db="EMBL/GenBank/DDBJ databases">
        <authorList>
            <consortium name="Genoscope - CEA"/>
            <person name="William W."/>
        </authorList>
    </citation>
    <scope>NUCLEOTIDE SEQUENCE [LARGE SCALE GENOMIC DNA]</scope>
</reference>
<dbReference type="PANTHER" id="PTHR19964:SF92">
    <property type="entry name" value="PATJ HOMOLOG"/>
    <property type="match status" value="1"/>
</dbReference>
<dbReference type="AlphaFoldDB" id="A0AAU9X458"/>
<dbReference type="CDD" id="cd00136">
    <property type="entry name" value="PDZ_canonical"/>
    <property type="match status" value="1"/>
</dbReference>
<evidence type="ECO:0000313" key="4">
    <source>
        <dbReference type="Proteomes" id="UP001159428"/>
    </source>
</evidence>
<keyword evidence="4" id="KW-1185">Reference proteome</keyword>
<name>A0AAU9X458_9CNID</name>
<dbReference type="PROSITE" id="PS50106">
    <property type="entry name" value="PDZ"/>
    <property type="match status" value="2"/>
</dbReference>
<evidence type="ECO:0000313" key="3">
    <source>
        <dbReference type="EMBL" id="CAH3135853.1"/>
    </source>
</evidence>
<comment type="caution">
    <text evidence="3">The sequence shown here is derived from an EMBL/GenBank/DDBJ whole genome shotgun (WGS) entry which is preliminary data.</text>
</comment>
<gene>
    <name evidence="3" type="ORF">PMEA_00015926</name>
</gene>
<dbReference type="Gene3D" id="2.30.42.10">
    <property type="match status" value="2"/>
</dbReference>
<feature type="domain" description="PDZ" evidence="2">
    <location>
        <begin position="457"/>
        <end position="528"/>
    </location>
</feature>
<dbReference type="Pfam" id="PF00595">
    <property type="entry name" value="PDZ"/>
    <property type="match status" value="2"/>
</dbReference>
<dbReference type="SMART" id="SM00228">
    <property type="entry name" value="PDZ"/>
    <property type="match status" value="2"/>
</dbReference>
<dbReference type="SUPFAM" id="SSF50156">
    <property type="entry name" value="PDZ domain-like"/>
    <property type="match status" value="2"/>
</dbReference>
<proteinExistence type="predicted"/>
<feature type="compositionally biased region" description="Low complexity" evidence="1">
    <location>
        <begin position="428"/>
        <end position="438"/>
    </location>
</feature>
<dbReference type="InterPro" id="IPR036034">
    <property type="entry name" value="PDZ_sf"/>
</dbReference>
<feature type="region of interest" description="Disordered" evidence="1">
    <location>
        <begin position="304"/>
        <end position="347"/>
    </location>
</feature>
<dbReference type="InterPro" id="IPR051342">
    <property type="entry name" value="PDZ_scaffold"/>
</dbReference>
<dbReference type="EMBL" id="CALNXJ010000029">
    <property type="protein sequence ID" value="CAH3135853.1"/>
    <property type="molecule type" value="Genomic_DNA"/>
</dbReference>
<evidence type="ECO:0000256" key="1">
    <source>
        <dbReference type="SAM" id="MobiDB-lite"/>
    </source>
</evidence>
<dbReference type="Proteomes" id="UP001159428">
    <property type="component" value="Unassembled WGS sequence"/>
</dbReference>
<dbReference type="PANTHER" id="PTHR19964">
    <property type="entry name" value="MULTIPLE PDZ DOMAIN PROTEIN"/>
    <property type="match status" value="1"/>
</dbReference>
<feature type="compositionally biased region" description="Low complexity" evidence="1">
    <location>
        <begin position="406"/>
        <end position="418"/>
    </location>
</feature>
<dbReference type="InterPro" id="IPR001478">
    <property type="entry name" value="PDZ"/>
</dbReference>
<feature type="compositionally biased region" description="Polar residues" evidence="1">
    <location>
        <begin position="117"/>
        <end position="128"/>
    </location>
</feature>
<feature type="compositionally biased region" description="Basic and acidic residues" evidence="1">
    <location>
        <begin position="307"/>
        <end position="333"/>
    </location>
</feature>
<evidence type="ECO:0000259" key="2">
    <source>
        <dbReference type="PROSITE" id="PS50106"/>
    </source>
</evidence>
<feature type="domain" description="PDZ" evidence="2">
    <location>
        <begin position="143"/>
        <end position="227"/>
    </location>
</feature>
<feature type="region of interest" description="Disordered" evidence="1">
    <location>
        <begin position="115"/>
        <end position="134"/>
    </location>
</feature>
<sequence>MPVRNIRTSSNMRAPNSMSFLSKAYNFLKGKTSKNDENFYAKAKTPFPNEIYPSLCEPIDAKGMAESSWKNRRVLGEFTNRTKSMFNDRELMKQKARIKPFSPRAAEKNCLEEKKINNQTQGRPNNKAFSLEGEEDEEEGVFAIQLIKPQNGFLGIVLVGGADTPLENHYVNDILPNSSASKSGRVRTGDELLEANGQALRGKTHAQALTIFRSLPAVVTLVVARSKNANRSIMERFNQEKKDNKKVNNNIVSPKKRRSIVEEAFNSSVISRPLSSVIDVTKKKCPYSKPVKRVSRISSFLGTAEGENDRGETQRRNHEVKNEKRNKKSREEPGIYPLSKDWESGGSVDKPPKIYENEHTSFFLTKTFRRSSTSRRSVIKRCDVRATWPTFTIKQRLPLPWDSFASPRPAKVSRSSSARVRRNMPPTSGSSWSLNQNSSSSARKFTGKHYIEKKTIVVEVKRESTVTEWGFSVGGGVCSPYGDLPIFIAEVSPTGNAQGFLQSGDEIVDFSGESLEGATFLEAEKMLRGYTRKNATITIKRKFLQRSQNPHTNPYAEVWSSVNTRKTTAGHRQGRRPKSMHC</sequence>
<organism evidence="3 4">
    <name type="scientific">Pocillopora meandrina</name>
    <dbReference type="NCBI Taxonomy" id="46732"/>
    <lineage>
        <taxon>Eukaryota</taxon>
        <taxon>Metazoa</taxon>
        <taxon>Cnidaria</taxon>
        <taxon>Anthozoa</taxon>
        <taxon>Hexacorallia</taxon>
        <taxon>Scleractinia</taxon>
        <taxon>Astrocoeniina</taxon>
        <taxon>Pocilloporidae</taxon>
        <taxon>Pocillopora</taxon>
    </lineage>
</organism>
<protein>
    <recommendedName>
        <fullName evidence="2">PDZ domain-containing protein</fullName>
    </recommendedName>
</protein>
<feature type="region of interest" description="Disordered" evidence="1">
    <location>
        <begin position="406"/>
        <end position="438"/>
    </location>
</feature>
<accession>A0AAU9X458</accession>